<dbReference type="InterPro" id="IPR016286">
    <property type="entry name" value="FUC_metazoa-typ"/>
</dbReference>
<organism evidence="9 10">
    <name type="scientific">Neolewinella agarilytica</name>
    <dbReference type="NCBI Taxonomy" id="478744"/>
    <lineage>
        <taxon>Bacteria</taxon>
        <taxon>Pseudomonadati</taxon>
        <taxon>Bacteroidota</taxon>
        <taxon>Saprospiria</taxon>
        <taxon>Saprospirales</taxon>
        <taxon>Lewinellaceae</taxon>
        <taxon>Neolewinella</taxon>
    </lineage>
</organism>
<dbReference type="InterPro" id="IPR013780">
    <property type="entry name" value="Glyco_hydro_b"/>
</dbReference>
<dbReference type="PANTHER" id="PTHR10030:SF37">
    <property type="entry name" value="ALPHA-L-FUCOSIDASE-RELATED"/>
    <property type="match status" value="1"/>
</dbReference>
<comment type="similarity">
    <text evidence="2">Belongs to the glycosyl hydrolase 29 family.</text>
</comment>
<evidence type="ECO:0000256" key="7">
    <source>
        <dbReference type="SAM" id="SignalP"/>
    </source>
</evidence>
<reference evidence="10" key="1">
    <citation type="submission" date="2016-10" db="EMBL/GenBank/DDBJ databases">
        <authorList>
            <person name="Varghese N."/>
            <person name="Submissions S."/>
        </authorList>
    </citation>
    <scope>NUCLEOTIDE SEQUENCE [LARGE SCALE GENOMIC DNA]</scope>
    <source>
        <strain evidence="10">DSM 24740</strain>
    </source>
</reference>
<proteinExistence type="inferred from homology"/>
<dbReference type="Gene3D" id="3.20.20.80">
    <property type="entry name" value="Glycosidases"/>
    <property type="match status" value="1"/>
</dbReference>
<evidence type="ECO:0000256" key="2">
    <source>
        <dbReference type="ARBA" id="ARBA00007951"/>
    </source>
</evidence>
<dbReference type="InParanoid" id="A0A1H9CZR2"/>
<keyword evidence="5" id="KW-0378">Hydrolase</keyword>
<dbReference type="EC" id="3.2.1.51" evidence="3"/>
<dbReference type="GO" id="GO:0005764">
    <property type="term" value="C:lysosome"/>
    <property type="evidence" value="ECO:0007669"/>
    <property type="project" value="TreeGrafter"/>
</dbReference>
<dbReference type="InterPro" id="IPR017853">
    <property type="entry name" value="GH"/>
</dbReference>
<dbReference type="PANTHER" id="PTHR10030">
    <property type="entry name" value="ALPHA-L-FUCOSIDASE"/>
    <property type="match status" value="1"/>
</dbReference>
<dbReference type="RefSeq" id="WP_245748453.1">
    <property type="nucleotide sequence ID" value="NZ_FOFB01000005.1"/>
</dbReference>
<protein>
    <recommendedName>
        <fullName evidence="3">alpha-L-fucosidase</fullName>
        <ecNumber evidence="3">3.2.1.51</ecNumber>
    </recommendedName>
</protein>
<dbReference type="STRING" id="478744.SAMN05444359_10586"/>
<feature type="signal peptide" evidence="7">
    <location>
        <begin position="1"/>
        <end position="27"/>
    </location>
</feature>
<evidence type="ECO:0000256" key="4">
    <source>
        <dbReference type="ARBA" id="ARBA00022729"/>
    </source>
</evidence>
<keyword evidence="10" id="KW-1185">Reference proteome</keyword>
<dbReference type="Pfam" id="PF01120">
    <property type="entry name" value="Alpha_L_fucos"/>
    <property type="match status" value="1"/>
</dbReference>
<evidence type="ECO:0000256" key="1">
    <source>
        <dbReference type="ARBA" id="ARBA00004071"/>
    </source>
</evidence>
<comment type="function">
    <text evidence="1">Alpha-L-fucosidase is responsible for hydrolyzing the alpha-1,6-linked fucose joined to the reducing-end N-acetylglucosamine of the carbohydrate moieties of glycoproteins.</text>
</comment>
<keyword evidence="6" id="KW-0326">Glycosidase</keyword>
<feature type="domain" description="Glycoside hydrolase family 29 N-terminal" evidence="8">
    <location>
        <begin position="31"/>
        <end position="390"/>
    </location>
</feature>
<dbReference type="InterPro" id="IPR000933">
    <property type="entry name" value="Glyco_hydro_29"/>
</dbReference>
<dbReference type="InterPro" id="IPR057739">
    <property type="entry name" value="Glyco_hydro_29_N"/>
</dbReference>
<dbReference type="Proteomes" id="UP000199021">
    <property type="component" value="Unassembled WGS sequence"/>
</dbReference>
<dbReference type="SMART" id="SM00812">
    <property type="entry name" value="Alpha_L_fucos"/>
    <property type="match status" value="1"/>
</dbReference>
<evidence type="ECO:0000259" key="8">
    <source>
        <dbReference type="Pfam" id="PF01120"/>
    </source>
</evidence>
<dbReference type="PIRSF" id="PIRSF001092">
    <property type="entry name" value="Alpha-L-fucosidase"/>
    <property type="match status" value="1"/>
</dbReference>
<accession>A0A1H9CZR2</accession>
<dbReference type="PRINTS" id="PR00741">
    <property type="entry name" value="GLHYDRLASE29"/>
</dbReference>
<sequence>MNHILISFLAFSSLLFLGSCQSSEANAGAMDSPATDAEYLADWSSLEKVKEDPEWFIDSKLGIYAHWGPYNVPAFGSEWYPRNMYIEGTKEYKHHQKTYGDQSSFNYHDFIPKFTADKFDAEEWAQIMQDAGAKWGGPVAQHHDGFAMWDSEINPWNSSDMGPKRDITGELATAIRKRGMKLITSFHHARNLQRNADEKEYWNGWDSHFPYNPDWATSSTEEPTRWLYGNVPEEEWYPYWFGQLKEVIDQYDPDIIWFDVWLNRIPEQYRKDFCAYYLNHAAKRGQEVVIAHKKDDLPIEVSILDIEQGGKKDVSERVWLTDITLSNQSWSYVDGQTYKDPKIVIRNFIDVVSKNGVVLLNISPKTDGSIPEEQLTVLRALGSWLKVNGEAIYGTRSRLEYGYGKAKADEGKHGGQSATVKYSASDIRFTESKDKKTIYVFFLGAPSPGEKVELKSLSPINYPPKFPVKKVSLLKDGRELDFTFNSHESSITLPAEGGFDEMATVVKIEME</sequence>
<dbReference type="GO" id="GO:0016139">
    <property type="term" value="P:glycoside catabolic process"/>
    <property type="evidence" value="ECO:0007669"/>
    <property type="project" value="TreeGrafter"/>
</dbReference>
<dbReference type="EMBL" id="FOFB01000005">
    <property type="protein sequence ID" value="SEQ06716.1"/>
    <property type="molecule type" value="Genomic_DNA"/>
</dbReference>
<dbReference type="SUPFAM" id="SSF51445">
    <property type="entry name" value="(Trans)glycosidases"/>
    <property type="match status" value="1"/>
</dbReference>
<dbReference type="Gene3D" id="2.60.40.1180">
    <property type="entry name" value="Golgi alpha-mannosidase II"/>
    <property type="match status" value="1"/>
</dbReference>
<dbReference type="GO" id="GO:0006004">
    <property type="term" value="P:fucose metabolic process"/>
    <property type="evidence" value="ECO:0007669"/>
    <property type="project" value="InterPro"/>
</dbReference>
<keyword evidence="4 7" id="KW-0732">Signal</keyword>
<evidence type="ECO:0000313" key="9">
    <source>
        <dbReference type="EMBL" id="SEQ06716.1"/>
    </source>
</evidence>
<evidence type="ECO:0000256" key="5">
    <source>
        <dbReference type="ARBA" id="ARBA00022801"/>
    </source>
</evidence>
<feature type="chain" id="PRO_5011651830" description="alpha-L-fucosidase" evidence="7">
    <location>
        <begin position="28"/>
        <end position="511"/>
    </location>
</feature>
<evidence type="ECO:0000256" key="3">
    <source>
        <dbReference type="ARBA" id="ARBA00012662"/>
    </source>
</evidence>
<name>A0A1H9CZR2_9BACT</name>
<dbReference type="AlphaFoldDB" id="A0A1H9CZR2"/>
<evidence type="ECO:0000313" key="10">
    <source>
        <dbReference type="Proteomes" id="UP000199021"/>
    </source>
</evidence>
<evidence type="ECO:0000256" key="6">
    <source>
        <dbReference type="ARBA" id="ARBA00023295"/>
    </source>
</evidence>
<gene>
    <name evidence="9" type="ORF">SAMN05444359_10586</name>
</gene>
<dbReference type="GO" id="GO:0004560">
    <property type="term" value="F:alpha-L-fucosidase activity"/>
    <property type="evidence" value="ECO:0007669"/>
    <property type="project" value="InterPro"/>
</dbReference>